<reference evidence="2" key="1">
    <citation type="submission" date="2021-06" db="EMBL/GenBank/DDBJ databases">
        <authorList>
            <person name="Kallberg Y."/>
            <person name="Tangrot J."/>
            <person name="Rosling A."/>
        </authorList>
    </citation>
    <scope>NUCLEOTIDE SEQUENCE</scope>
    <source>
        <strain evidence="2">IN212</strain>
    </source>
</reference>
<keyword evidence="3" id="KW-1185">Reference proteome</keyword>
<keyword evidence="1" id="KW-0175">Coiled coil</keyword>
<dbReference type="EMBL" id="CAJVPZ010014900">
    <property type="protein sequence ID" value="CAG8661538.1"/>
    <property type="molecule type" value="Genomic_DNA"/>
</dbReference>
<accession>A0A9N9E651</accession>
<proteinExistence type="predicted"/>
<dbReference type="AlphaFoldDB" id="A0A9N9E651"/>
<name>A0A9N9E651_9GLOM</name>
<dbReference type="Proteomes" id="UP000789396">
    <property type="component" value="Unassembled WGS sequence"/>
</dbReference>
<evidence type="ECO:0000313" key="2">
    <source>
        <dbReference type="EMBL" id="CAG8661538.1"/>
    </source>
</evidence>
<sequence length="442" mass="51736">TPIEFITFENDSEGLIVHSKHYGTVAKYVLINPYQPLENFEKNNSITNYDNSNVITKLNRKFFINNDKYVCITKGLDENKYQQIVNKITYRDSIYDSSTFKEIQNILKEIVKKEKIDRVAPDNIEFENGNVIFEKNDSLDKIKFEINNNQSNQSIVHNQIVPFVNPYTLSYKLINNQQDLVLINVEKIEIWIRDKNSINGISRRYQWNNADWEDTYRKLREKNLVFNKDFITQHYIQLFNRILDNEFNDSNSSIPLTRFISIDFNELGNNLLVNDIINDTKALSKFISEMSEKADYQRMKHIVPYIIKDADKFSNFGLEILKVAINKNYDDIVQHVIDEIIKSTQIDSKNNAYMGLLNPLQTNCIISEDLRNLVALNDNINEDQKNNQIDELKQQMNQFQQQISLQLGALIQQMNIQNQQIGTTNQQLGVLTQQINIPDQQI</sequence>
<feature type="non-terminal residue" evidence="2">
    <location>
        <position position="1"/>
    </location>
</feature>
<organism evidence="2 3">
    <name type="scientific">Racocetra fulgida</name>
    <dbReference type="NCBI Taxonomy" id="60492"/>
    <lineage>
        <taxon>Eukaryota</taxon>
        <taxon>Fungi</taxon>
        <taxon>Fungi incertae sedis</taxon>
        <taxon>Mucoromycota</taxon>
        <taxon>Glomeromycotina</taxon>
        <taxon>Glomeromycetes</taxon>
        <taxon>Diversisporales</taxon>
        <taxon>Gigasporaceae</taxon>
        <taxon>Racocetra</taxon>
    </lineage>
</organism>
<evidence type="ECO:0000313" key="3">
    <source>
        <dbReference type="Proteomes" id="UP000789396"/>
    </source>
</evidence>
<dbReference type="OrthoDB" id="2378583at2759"/>
<feature type="coiled-coil region" evidence="1">
    <location>
        <begin position="382"/>
        <end position="409"/>
    </location>
</feature>
<feature type="non-terminal residue" evidence="2">
    <location>
        <position position="442"/>
    </location>
</feature>
<protein>
    <submittedName>
        <fullName evidence="2">2638_t:CDS:1</fullName>
    </submittedName>
</protein>
<comment type="caution">
    <text evidence="2">The sequence shown here is derived from an EMBL/GenBank/DDBJ whole genome shotgun (WGS) entry which is preliminary data.</text>
</comment>
<gene>
    <name evidence="2" type="ORF">RFULGI_LOCUS8867</name>
</gene>
<evidence type="ECO:0000256" key="1">
    <source>
        <dbReference type="SAM" id="Coils"/>
    </source>
</evidence>